<proteinExistence type="predicted"/>
<evidence type="ECO:0000259" key="2">
    <source>
        <dbReference type="Pfam" id="PF08044"/>
    </source>
</evidence>
<dbReference type="RefSeq" id="WP_230730712.1">
    <property type="nucleotide sequence ID" value="NZ_JAJNDB010000001.1"/>
</dbReference>
<feature type="region of interest" description="Disordered" evidence="1">
    <location>
        <begin position="124"/>
        <end position="144"/>
    </location>
</feature>
<dbReference type="PANTHER" id="PTHR40763:SF5">
    <property type="entry name" value="MEMBRANE PROTEIN"/>
    <property type="match status" value="1"/>
</dbReference>
<gene>
    <name evidence="3" type="ORF">LQ327_06610</name>
</gene>
<accession>A0ABS8P7N3</accession>
<dbReference type="PANTHER" id="PTHR40763">
    <property type="entry name" value="MEMBRANE PROTEIN-RELATED"/>
    <property type="match status" value="1"/>
</dbReference>
<protein>
    <submittedName>
        <fullName evidence="3">DUF1707 domain-containing protein</fullName>
    </submittedName>
</protein>
<organism evidence="3 4">
    <name type="scientific">Actinomycetospora endophytica</name>
    <dbReference type="NCBI Taxonomy" id="2291215"/>
    <lineage>
        <taxon>Bacteria</taxon>
        <taxon>Bacillati</taxon>
        <taxon>Actinomycetota</taxon>
        <taxon>Actinomycetes</taxon>
        <taxon>Pseudonocardiales</taxon>
        <taxon>Pseudonocardiaceae</taxon>
        <taxon>Actinomycetospora</taxon>
    </lineage>
</organism>
<keyword evidence="4" id="KW-1185">Reference proteome</keyword>
<reference evidence="3 4" key="1">
    <citation type="submission" date="2021-11" db="EMBL/GenBank/DDBJ databases">
        <title>Draft genome sequence of Actinomycetospora sp. SF1 isolated from the rhizosphere soil.</title>
        <authorList>
            <person name="Duangmal K."/>
            <person name="Chantavorakit T."/>
        </authorList>
    </citation>
    <scope>NUCLEOTIDE SEQUENCE [LARGE SCALE GENOMIC DNA]</scope>
    <source>
        <strain evidence="3 4">TBRC 5722</strain>
    </source>
</reference>
<evidence type="ECO:0000313" key="3">
    <source>
        <dbReference type="EMBL" id="MCD2193059.1"/>
    </source>
</evidence>
<feature type="compositionally biased region" description="Low complexity" evidence="1">
    <location>
        <begin position="41"/>
        <end position="56"/>
    </location>
</feature>
<feature type="region of interest" description="Disordered" evidence="1">
    <location>
        <begin position="1"/>
        <end position="69"/>
    </location>
</feature>
<feature type="compositionally biased region" description="Basic and acidic residues" evidence="1">
    <location>
        <begin position="124"/>
        <end position="134"/>
    </location>
</feature>
<feature type="domain" description="DUF1707" evidence="2">
    <location>
        <begin position="69"/>
        <end position="117"/>
    </location>
</feature>
<dbReference type="InterPro" id="IPR012551">
    <property type="entry name" value="DUF1707_SHOCT-like"/>
</dbReference>
<sequence>MTDQERREQAPTPSPATATAGPGSAAAETVAPANPAPEPQDAPSSSGPAGSLGHPGDLPPSPADLPVDHDDREHVVGLLQEAVSRGLIDTLEFDRRSGLATTARTRRELNTLVVDLPLEHPDRARARTAAESRRRATSPPADDARAAYAAGDTSGTVALHATLGSVKRSGAWAVPRRLEIDGWMGSAELDLTEAVIDHEVVEIDVDMTMGSVELRLPETASASLDAVSATAGSVEDKRRTSRPAGRPHVVVTGKVAFGSVEVKGPKWWKN</sequence>
<evidence type="ECO:0000313" key="4">
    <source>
        <dbReference type="Proteomes" id="UP001199469"/>
    </source>
</evidence>
<evidence type="ECO:0000256" key="1">
    <source>
        <dbReference type="SAM" id="MobiDB-lite"/>
    </source>
</evidence>
<comment type="caution">
    <text evidence="3">The sequence shown here is derived from an EMBL/GenBank/DDBJ whole genome shotgun (WGS) entry which is preliminary data.</text>
</comment>
<name>A0ABS8P7N3_9PSEU</name>
<feature type="compositionally biased region" description="Low complexity" evidence="1">
    <location>
        <begin position="15"/>
        <end position="33"/>
    </location>
</feature>
<dbReference type="Proteomes" id="UP001199469">
    <property type="component" value="Unassembled WGS sequence"/>
</dbReference>
<dbReference type="EMBL" id="JAJNDB010000001">
    <property type="protein sequence ID" value="MCD2193059.1"/>
    <property type="molecule type" value="Genomic_DNA"/>
</dbReference>
<dbReference type="Pfam" id="PF08044">
    <property type="entry name" value="DUF1707"/>
    <property type="match status" value="1"/>
</dbReference>